<evidence type="ECO:0000256" key="8">
    <source>
        <dbReference type="SAM" id="MobiDB-lite"/>
    </source>
</evidence>
<feature type="compositionally biased region" description="Polar residues" evidence="8">
    <location>
        <begin position="436"/>
        <end position="451"/>
    </location>
</feature>
<dbReference type="Gene3D" id="3.30.70.330">
    <property type="match status" value="1"/>
</dbReference>
<sequence>MSLIFNRFNKSVAHYFKFTALYSTQTHFGFQTVDEAEKSKKGLVMKKHKILRNKWKKIRRKLRRQDKAVKREEFLQKQEHDRLNSPTYQKWVKSQEESEKFEQNENERIVAMQYSKWVERECAAIEEWKSLQKKLEKIKQEKAQKELLIKLEWEREQNKIKETEENKKKEEQQREEINAKFIEEIEMYINNLGPLPESINVGTSTRPDQPLCPFFSKVAACRFRDNCSRNHVRPGISNTLLIPGFYKNFELNMRYEREFDIDISLECDEKEAYEKFYEFFEDILVELRSYGQIIELNVCRNQEIHLMGNVYVQYRSRRHSLKAYRNLCGRFYGGRKITAEFCTIPSWSEAVCGLFFRKMCPKGKNCNYLHLYKNPGGKYQSKPQKNRNENSSHGHRENSSHSHRENKYNSSKREREHSRTNTERKSSSNREKRSMDSSSQRETLNTPQWDNTPDRSNKSSGPLNWDSDDD</sequence>
<feature type="zinc finger region" description="C3H1-type" evidence="6">
    <location>
        <begin position="346"/>
        <end position="373"/>
    </location>
</feature>
<keyword evidence="1 6" id="KW-0479">Metal-binding</keyword>
<accession>A0AAV0VMY8</accession>
<keyword evidence="3 6" id="KW-0863">Zinc-finger</keyword>
<dbReference type="Proteomes" id="UP001160148">
    <property type="component" value="Unassembled WGS sequence"/>
</dbReference>
<feature type="coiled-coil region" evidence="7">
    <location>
        <begin position="128"/>
        <end position="180"/>
    </location>
</feature>
<reference evidence="10 11" key="1">
    <citation type="submission" date="2023-01" db="EMBL/GenBank/DDBJ databases">
        <authorList>
            <person name="Whitehead M."/>
        </authorList>
    </citation>
    <scope>NUCLEOTIDE SEQUENCE [LARGE SCALE GENOMIC DNA]</scope>
</reference>
<dbReference type="PRINTS" id="PR01848">
    <property type="entry name" value="U2AUXFACTOR"/>
</dbReference>
<feature type="compositionally biased region" description="Basic and acidic residues" evidence="8">
    <location>
        <begin position="386"/>
        <end position="435"/>
    </location>
</feature>
<gene>
    <name evidence="10" type="ORF">MEUPH1_LOCUS2053</name>
</gene>
<keyword evidence="11" id="KW-1185">Reference proteome</keyword>
<evidence type="ECO:0000313" key="10">
    <source>
        <dbReference type="EMBL" id="CAI6344989.1"/>
    </source>
</evidence>
<dbReference type="SMART" id="SM00356">
    <property type="entry name" value="ZnF_C3H1"/>
    <property type="match status" value="2"/>
</dbReference>
<keyword evidence="2" id="KW-0677">Repeat</keyword>
<dbReference type="InterPro" id="IPR012677">
    <property type="entry name" value="Nucleotide-bd_a/b_plait_sf"/>
</dbReference>
<organism evidence="10 11">
    <name type="scientific">Macrosiphum euphorbiae</name>
    <name type="common">potato aphid</name>
    <dbReference type="NCBI Taxonomy" id="13131"/>
    <lineage>
        <taxon>Eukaryota</taxon>
        <taxon>Metazoa</taxon>
        <taxon>Ecdysozoa</taxon>
        <taxon>Arthropoda</taxon>
        <taxon>Hexapoda</taxon>
        <taxon>Insecta</taxon>
        <taxon>Pterygota</taxon>
        <taxon>Neoptera</taxon>
        <taxon>Paraneoptera</taxon>
        <taxon>Hemiptera</taxon>
        <taxon>Sternorrhyncha</taxon>
        <taxon>Aphidomorpha</taxon>
        <taxon>Aphidoidea</taxon>
        <taxon>Aphididae</taxon>
        <taxon>Macrosiphini</taxon>
        <taxon>Macrosiphum</taxon>
    </lineage>
</organism>
<evidence type="ECO:0000313" key="11">
    <source>
        <dbReference type="Proteomes" id="UP001160148"/>
    </source>
</evidence>
<dbReference type="GO" id="GO:0003723">
    <property type="term" value="F:RNA binding"/>
    <property type="evidence" value="ECO:0007669"/>
    <property type="project" value="UniProtKB-KW"/>
</dbReference>
<dbReference type="EMBL" id="CARXXK010000001">
    <property type="protein sequence ID" value="CAI6344989.1"/>
    <property type="molecule type" value="Genomic_DNA"/>
</dbReference>
<evidence type="ECO:0000256" key="3">
    <source>
        <dbReference type="ARBA" id="ARBA00022771"/>
    </source>
</evidence>
<dbReference type="InterPro" id="IPR009145">
    <property type="entry name" value="U2AF_small"/>
</dbReference>
<evidence type="ECO:0000256" key="6">
    <source>
        <dbReference type="PROSITE-ProRule" id="PRU00723"/>
    </source>
</evidence>
<dbReference type="InterPro" id="IPR000571">
    <property type="entry name" value="Znf_CCCH"/>
</dbReference>
<dbReference type="PANTHER" id="PTHR12620">
    <property type="entry name" value="U2 SNRNP AUXILIARY FACTOR, SMALL SUBUNIT"/>
    <property type="match status" value="1"/>
</dbReference>
<protein>
    <recommendedName>
        <fullName evidence="9">C3H1-type domain-containing protein</fullName>
    </recommendedName>
</protein>
<keyword evidence="7" id="KW-0175">Coiled coil</keyword>
<evidence type="ECO:0000256" key="7">
    <source>
        <dbReference type="SAM" id="Coils"/>
    </source>
</evidence>
<name>A0AAV0VMY8_9HEMI</name>
<dbReference type="SUPFAM" id="SSF54928">
    <property type="entry name" value="RNA-binding domain, RBD"/>
    <property type="match status" value="1"/>
</dbReference>
<dbReference type="AlphaFoldDB" id="A0AAV0VMY8"/>
<dbReference type="GO" id="GO:0000398">
    <property type="term" value="P:mRNA splicing, via spliceosome"/>
    <property type="evidence" value="ECO:0007669"/>
    <property type="project" value="InterPro"/>
</dbReference>
<dbReference type="InterPro" id="IPR000504">
    <property type="entry name" value="RRM_dom"/>
</dbReference>
<dbReference type="InterPro" id="IPR035979">
    <property type="entry name" value="RBD_domain_sf"/>
</dbReference>
<evidence type="ECO:0000256" key="2">
    <source>
        <dbReference type="ARBA" id="ARBA00022737"/>
    </source>
</evidence>
<feature type="region of interest" description="Disordered" evidence="8">
    <location>
        <begin position="375"/>
        <end position="470"/>
    </location>
</feature>
<feature type="domain" description="C3H1-type" evidence="9">
    <location>
        <begin position="346"/>
        <end position="373"/>
    </location>
</feature>
<keyword evidence="5" id="KW-0694">RNA-binding</keyword>
<keyword evidence="4 6" id="KW-0862">Zinc</keyword>
<dbReference type="GO" id="GO:0089701">
    <property type="term" value="C:U2AF complex"/>
    <property type="evidence" value="ECO:0007669"/>
    <property type="project" value="InterPro"/>
</dbReference>
<dbReference type="PROSITE" id="PS50103">
    <property type="entry name" value="ZF_C3H1"/>
    <property type="match status" value="2"/>
</dbReference>
<evidence type="ECO:0000256" key="4">
    <source>
        <dbReference type="ARBA" id="ARBA00022833"/>
    </source>
</evidence>
<comment type="caution">
    <text evidence="10">The sequence shown here is derived from an EMBL/GenBank/DDBJ whole genome shotgun (WGS) entry which is preliminary data.</text>
</comment>
<dbReference type="GO" id="GO:0008270">
    <property type="term" value="F:zinc ion binding"/>
    <property type="evidence" value="ECO:0007669"/>
    <property type="project" value="UniProtKB-KW"/>
</dbReference>
<proteinExistence type="predicted"/>
<evidence type="ECO:0000256" key="5">
    <source>
        <dbReference type="ARBA" id="ARBA00022884"/>
    </source>
</evidence>
<evidence type="ECO:0000256" key="1">
    <source>
        <dbReference type="ARBA" id="ARBA00022723"/>
    </source>
</evidence>
<feature type="domain" description="C3H1-type" evidence="9">
    <location>
        <begin position="206"/>
        <end position="234"/>
    </location>
</feature>
<evidence type="ECO:0000259" key="9">
    <source>
        <dbReference type="PROSITE" id="PS50103"/>
    </source>
</evidence>
<feature type="zinc finger region" description="C3H1-type" evidence="6">
    <location>
        <begin position="206"/>
        <end position="234"/>
    </location>
</feature>
<dbReference type="Pfam" id="PF00076">
    <property type="entry name" value="RRM_1"/>
    <property type="match status" value="1"/>
</dbReference>